<feature type="compositionally biased region" description="Basic residues" evidence="1">
    <location>
        <begin position="289"/>
        <end position="302"/>
    </location>
</feature>
<name>L9KT77_TUPCH</name>
<proteinExistence type="predicted"/>
<dbReference type="Proteomes" id="UP000011518">
    <property type="component" value="Unassembled WGS sequence"/>
</dbReference>
<feature type="compositionally biased region" description="Low complexity" evidence="1">
    <location>
        <begin position="411"/>
        <end position="427"/>
    </location>
</feature>
<dbReference type="AlphaFoldDB" id="L9KT77"/>
<feature type="compositionally biased region" description="Basic and acidic residues" evidence="1">
    <location>
        <begin position="115"/>
        <end position="125"/>
    </location>
</feature>
<dbReference type="eggNOG" id="ENOG502T262">
    <property type="taxonomic scope" value="Eukaryota"/>
</dbReference>
<dbReference type="PANTHER" id="PTHR22435">
    <property type="entry name" value="CHROMOSOME 6 OPEN READING FRAME 222"/>
    <property type="match status" value="1"/>
</dbReference>
<feature type="region of interest" description="Disordered" evidence="1">
    <location>
        <begin position="113"/>
        <end position="241"/>
    </location>
</feature>
<evidence type="ECO:0000256" key="1">
    <source>
        <dbReference type="SAM" id="MobiDB-lite"/>
    </source>
</evidence>
<dbReference type="FunCoup" id="L9KT77">
    <property type="interactions" value="2"/>
</dbReference>
<feature type="region of interest" description="Disordered" evidence="1">
    <location>
        <begin position="403"/>
        <end position="482"/>
    </location>
</feature>
<dbReference type="Pfam" id="PF15661">
    <property type="entry name" value="CF222"/>
    <property type="match status" value="1"/>
</dbReference>
<feature type="compositionally biased region" description="Low complexity" evidence="1">
    <location>
        <begin position="335"/>
        <end position="350"/>
    </location>
</feature>
<feature type="region of interest" description="Disordered" evidence="1">
    <location>
        <begin position="1"/>
        <end position="101"/>
    </location>
</feature>
<evidence type="ECO:0000313" key="2">
    <source>
        <dbReference type="EMBL" id="ELW66125.1"/>
    </source>
</evidence>
<evidence type="ECO:0000313" key="3">
    <source>
        <dbReference type="Proteomes" id="UP000011518"/>
    </source>
</evidence>
<organism evidence="2 3">
    <name type="scientific">Tupaia chinensis</name>
    <name type="common">Chinese tree shrew</name>
    <name type="synonym">Tupaia belangeri chinensis</name>
    <dbReference type="NCBI Taxonomy" id="246437"/>
    <lineage>
        <taxon>Eukaryota</taxon>
        <taxon>Metazoa</taxon>
        <taxon>Chordata</taxon>
        <taxon>Craniata</taxon>
        <taxon>Vertebrata</taxon>
        <taxon>Euteleostomi</taxon>
        <taxon>Mammalia</taxon>
        <taxon>Eutheria</taxon>
        <taxon>Euarchontoglires</taxon>
        <taxon>Scandentia</taxon>
        <taxon>Tupaiidae</taxon>
        <taxon>Tupaia</taxon>
    </lineage>
</organism>
<gene>
    <name evidence="2" type="ORF">TREES_T100014931</name>
</gene>
<sequence length="609" mass="66912">MEHLPGSRKTSADRRAESLDRSHAPRKGSESWNCQCISLPTAPARRALRRTASDEAMRPQSPEQPAEAQGPTVAALTVEESMGFLSSEQQPPQDAKKDKAQKGWLKMVLNFFLRNGHEEPKEKVSRRPKGKEGLPLPSETPEAAGEQAISRKAHEKKASRKKHSQKKHSAEETPGAQDQEARGQGTGLPGTAAVLRSREAGQGPTGRGGEDADPPQSSLPDGAGAGAWDSSAQATVHPREEELRKLDKDAIIQMIVELLRRVGDQWEEEQLQASQSEARLQKRIPPLVSRRRSSKRGQPHKKLSFEEPKGAGAAQLQGPEAGPPRRPTLLSLHVGSQRPSFSSSPGSEEPQVPEALSPDGGSLSPPELPTQTGSGEPEEELHLDRASEYKEFIQKIIALLQDAEEQESEKQPQVQEAEVAAENPAPVCRRKSQERKSSLKRAFSYKKHGPKEPKRVGSARATSPDTRPTKRPSLLCVGGHRSSISSSSEERIIQKLVALLQEVDGKLGKQIRRYPSFKRFFYEFSDASLRKLVATLRSQATHTAQPDRNFVRRLFPFSFGSATKFPGNNTHAVCSLMGLRGRHGRPDYVYFPYKEGSPNIASPDSQGPD</sequence>
<feature type="compositionally biased region" description="Basic and acidic residues" evidence="1">
    <location>
        <begin position="1"/>
        <end position="29"/>
    </location>
</feature>
<feature type="region of interest" description="Disordered" evidence="1">
    <location>
        <begin position="268"/>
        <end position="387"/>
    </location>
</feature>
<dbReference type="InParanoid" id="L9KT77"/>
<feature type="compositionally biased region" description="Basic residues" evidence="1">
    <location>
        <begin position="151"/>
        <end position="167"/>
    </location>
</feature>
<accession>L9KT77</accession>
<dbReference type="STRING" id="246437.L9KT77"/>
<dbReference type="InterPro" id="IPR031362">
    <property type="entry name" value="BNIP5"/>
</dbReference>
<evidence type="ECO:0008006" key="4">
    <source>
        <dbReference type="Google" id="ProtNLM"/>
    </source>
</evidence>
<dbReference type="EMBL" id="KB320663">
    <property type="protein sequence ID" value="ELW66125.1"/>
    <property type="molecule type" value="Genomic_DNA"/>
</dbReference>
<keyword evidence="3" id="KW-1185">Reference proteome</keyword>
<reference evidence="3" key="1">
    <citation type="submission" date="2012-07" db="EMBL/GenBank/DDBJ databases">
        <title>Genome of the Chinese tree shrew, a rising model animal genetically related to primates.</title>
        <authorList>
            <person name="Zhang G."/>
            <person name="Fan Y."/>
            <person name="Yao Y."/>
            <person name="Huang Z."/>
        </authorList>
    </citation>
    <scope>NUCLEOTIDE SEQUENCE [LARGE SCALE GENOMIC DNA]</scope>
</reference>
<protein>
    <recommendedName>
        <fullName evidence="4">BCL2 interacting protein 5</fullName>
    </recommendedName>
</protein>
<reference evidence="3" key="2">
    <citation type="journal article" date="2013" name="Nat. Commun.">
        <title>Genome of the Chinese tree shrew.</title>
        <authorList>
            <person name="Fan Y."/>
            <person name="Huang Z.Y."/>
            <person name="Cao C.C."/>
            <person name="Chen C.S."/>
            <person name="Chen Y.X."/>
            <person name="Fan D.D."/>
            <person name="He J."/>
            <person name="Hou H.L."/>
            <person name="Hu L."/>
            <person name="Hu X.T."/>
            <person name="Jiang X.T."/>
            <person name="Lai R."/>
            <person name="Lang Y.S."/>
            <person name="Liang B."/>
            <person name="Liao S.G."/>
            <person name="Mu D."/>
            <person name="Ma Y.Y."/>
            <person name="Niu Y.Y."/>
            <person name="Sun X.Q."/>
            <person name="Xia J.Q."/>
            <person name="Xiao J."/>
            <person name="Xiong Z.Q."/>
            <person name="Xu L."/>
            <person name="Yang L."/>
            <person name="Zhang Y."/>
            <person name="Zhao W."/>
            <person name="Zhao X.D."/>
            <person name="Zheng Y.T."/>
            <person name="Zhou J.M."/>
            <person name="Zhu Y.B."/>
            <person name="Zhang G.J."/>
            <person name="Wang J."/>
            <person name="Yao Y.G."/>
        </authorList>
    </citation>
    <scope>NUCLEOTIDE SEQUENCE [LARGE SCALE GENOMIC DNA]</scope>
</reference>
<dbReference type="PANTHER" id="PTHR22435:SF0">
    <property type="entry name" value="PROTEIN BNIP5"/>
    <property type="match status" value="1"/>
</dbReference>